<evidence type="ECO:0000313" key="3">
    <source>
        <dbReference type="Proteomes" id="UP000287033"/>
    </source>
</evidence>
<evidence type="ECO:0000313" key="2">
    <source>
        <dbReference type="EMBL" id="GCC42702.1"/>
    </source>
</evidence>
<organism evidence="2 3">
    <name type="scientific">Chiloscyllium punctatum</name>
    <name type="common">Brownbanded bambooshark</name>
    <name type="synonym">Hemiscyllium punctatum</name>
    <dbReference type="NCBI Taxonomy" id="137246"/>
    <lineage>
        <taxon>Eukaryota</taxon>
        <taxon>Metazoa</taxon>
        <taxon>Chordata</taxon>
        <taxon>Craniata</taxon>
        <taxon>Vertebrata</taxon>
        <taxon>Chondrichthyes</taxon>
        <taxon>Elasmobranchii</taxon>
        <taxon>Galeomorphii</taxon>
        <taxon>Galeoidea</taxon>
        <taxon>Orectolobiformes</taxon>
        <taxon>Hemiscylliidae</taxon>
        <taxon>Chiloscyllium</taxon>
    </lineage>
</organism>
<dbReference type="AlphaFoldDB" id="A0A401TJ72"/>
<feature type="region of interest" description="Disordered" evidence="1">
    <location>
        <begin position="44"/>
        <end position="100"/>
    </location>
</feature>
<comment type="caution">
    <text evidence="2">The sequence shown here is derived from an EMBL/GenBank/DDBJ whole genome shotgun (WGS) entry which is preliminary data.</text>
</comment>
<protein>
    <submittedName>
        <fullName evidence="2">Uncharacterized protein</fullName>
    </submittedName>
</protein>
<dbReference type="EMBL" id="BEZZ01089798">
    <property type="protein sequence ID" value="GCC42702.1"/>
    <property type="molecule type" value="Genomic_DNA"/>
</dbReference>
<dbReference type="Proteomes" id="UP000287033">
    <property type="component" value="Unassembled WGS sequence"/>
</dbReference>
<sequence>MRSCAADAFLVPVLAAPAASSSFFCCLSEKSLIMMWRRRRGLRTRAAGSEGDTEPPLGLGAERGAAWERGSGQRATGRGLPEGRVTQKRSLTPKGNMDVTRGEMGTIQEEMGDLPGAGLAIDLGMSGTFDHG</sequence>
<gene>
    <name evidence="2" type="ORF">chiPu_0026884</name>
</gene>
<reference evidence="2 3" key="1">
    <citation type="journal article" date="2018" name="Nat. Ecol. Evol.">
        <title>Shark genomes provide insights into elasmobranch evolution and the origin of vertebrates.</title>
        <authorList>
            <person name="Hara Y"/>
            <person name="Yamaguchi K"/>
            <person name="Onimaru K"/>
            <person name="Kadota M"/>
            <person name="Koyanagi M"/>
            <person name="Keeley SD"/>
            <person name="Tatsumi K"/>
            <person name="Tanaka K"/>
            <person name="Motone F"/>
            <person name="Kageyama Y"/>
            <person name="Nozu R"/>
            <person name="Adachi N"/>
            <person name="Nishimura O"/>
            <person name="Nakagawa R"/>
            <person name="Tanegashima C"/>
            <person name="Kiyatake I"/>
            <person name="Matsumoto R"/>
            <person name="Murakumo K"/>
            <person name="Nishida K"/>
            <person name="Terakita A"/>
            <person name="Kuratani S"/>
            <person name="Sato K"/>
            <person name="Hyodo S Kuraku.S."/>
        </authorList>
    </citation>
    <scope>NUCLEOTIDE SEQUENCE [LARGE SCALE GENOMIC DNA]</scope>
</reference>
<name>A0A401TJ72_CHIPU</name>
<evidence type="ECO:0000256" key="1">
    <source>
        <dbReference type="SAM" id="MobiDB-lite"/>
    </source>
</evidence>
<accession>A0A401TJ72</accession>
<keyword evidence="3" id="KW-1185">Reference proteome</keyword>
<proteinExistence type="predicted"/>